<dbReference type="AlphaFoldDB" id="A0AAD4UPS3"/>
<evidence type="ECO:0000256" key="1">
    <source>
        <dbReference type="SAM" id="MobiDB-lite"/>
    </source>
</evidence>
<name>A0AAD4UPS3_OVIAM</name>
<gene>
    <name evidence="2" type="ORF">MG293_004165</name>
</gene>
<comment type="caution">
    <text evidence="2">The sequence shown here is derived from an EMBL/GenBank/DDBJ whole genome shotgun (WGS) entry which is preliminary data.</text>
</comment>
<proteinExistence type="predicted"/>
<protein>
    <submittedName>
        <fullName evidence="2">Uncharacterized protein</fullName>
    </submittedName>
</protein>
<sequence>MESPDCQPPALGERAPLLFKPPGCGPSSSGTWDIVTCILGSVCWALAEAGYQSQRSSASQTRRGRLQDSTVLRAPGDETLCSRRGLGPKHDIAKEQLSKTLALWSSVFSSAEDSLSSRRRWSLTHSPHDESENSATK</sequence>
<dbReference type="Proteomes" id="UP001214576">
    <property type="component" value="Unassembled WGS sequence"/>
</dbReference>
<organism evidence="2 3">
    <name type="scientific">Ovis ammon polii</name>
    <dbReference type="NCBI Taxonomy" id="230172"/>
    <lineage>
        <taxon>Eukaryota</taxon>
        <taxon>Metazoa</taxon>
        <taxon>Chordata</taxon>
        <taxon>Craniata</taxon>
        <taxon>Vertebrata</taxon>
        <taxon>Euteleostomi</taxon>
        <taxon>Mammalia</taxon>
        <taxon>Eutheria</taxon>
        <taxon>Laurasiatheria</taxon>
        <taxon>Artiodactyla</taxon>
        <taxon>Ruminantia</taxon>
        <taxon>Pecora</taxon>
        <taxon>Bovidae</taxon>
        <taxon>Caprinae</taxon>
        <taxon>Ovis</taxon>
    </lineage>
</organism>
<evidence type="ECO:0000313" key="2">
    <source>
        <dbReference type="EMBL" id="KAI4547610.1"/>
    </source>
</evidence>
<evidence type="ECO:0000313" key="3">
    <source>
        <dbReference type="Proteomes" id="UP001214576"/>
    </source>
</evidence>
<keyword evidence="3" id="KW-1185">Reference proteome</keyword>
<feature type="region of interest" description="Disordered" evidence="1">
    <location>
        <begin position="112"/>
        <end position="137"/>
    </location>
</feature>
<reference evidence="2" key="1">
    <citation type="submission" date="2022-03" db="EMBL/GenBank/DDBJ databases">
        <title>Genomic analyses of argali, domestic sheep and their hybrids provide insights into chromosomal evolution, heterosis and genetic basis of agronomic traits.</title>
        <authorList>
            <person name="Li M."/>
        </authorList>
    </citation>
    <scope>NUCLEOTIDE SEQUENCE</scope>
    <source>
        <strain evidence="2">CAU-MHL-2022a</strain>
        <tissue evidence="2">Skin</tissue>
    </source>
</reference>
<accession>A0AAD4UPS3</accession>
<dbReference type="EMBL" id="JAKZEL010000002">
    <property type="protein sequence ID" value="KAI4547610.1"/>
    <property type="molecule type" value="Genomic_DNA"/>
</dbReference>